<keyword evidence="3" id="KW-0378">Hydrolase</keyword>
<sequence>MASKLTNFHFSSSYSYAAALFIATMSCTNVLVTEGVIGVNWGRQNAQRLIPSVVVDLLLQNHVPAARIYTTEPDILEAFVGSGINLAITIFDVSKVATYEDARSTVDRKSAWFDPSNITRVYVGNQMFAPILNDTKLQSKAVDMLNNTQRALNDAGYSHVKATLTHPFFVLNHNFTRPSEAEINVLVHEQFMRYLDIVRASGAPVCVDLFPIEIMRALGIHDFDFAFADNRSTHVVTDVGGAVYTNAFEFMYDSFMWALEKVGAHDVEVVVTQIGWPTDGYPNASAANAERFYKALLPLVSSGRGTPKRPGKHIDVYVHALTDENKNPPNVPYGRHWGIYRSNGEPKYRVDLTGQGRDVLPARARDINRMPERWCVLDPSLADDERVEAEYRVACGGGDCTSMSTGGSCSGLDKWQNVSYAFNMYFQAKFQNEKECTFGGLGKVVTEDPSAGECVFPVEVVKGQQNNYAPKRADGSRVHEVPRFDMILVLLVSTLIGFCFDDVHQMASLLQTDLVIRISDFPYGCRQYYCRDRGHDREQLGTTKRAEARPVNDQNVKALNIFHSNAVDMLNNTQRALNDAGFSHVKATMSHPFSVLNNQFTRPSEAEINVSVHEQFVRYLDIVRASGAPVCINLFPVEIMRALGIHDIDFAFADNRSTHVVTDIGGTVYTNAFEFMYDAFAWALEKAGAHDVEVVVTQIGWPTDGYPNASAANAERFYKALLPLVSGSRGTPKRPGKHIDIYVHALKDENKYPPDRPYGRHWGIYRSNGEPKYRVDLTGQGRDVLPVRARGINRMPERWCVLDPSLEDDERVEAEYRVACGGGDCTSMYTGGSCSGLDRWQNVSYAFNMYFQAKFQDEKECEFGGLGRVVTEDPSTGGCVFPVEVVKGQQKNYTPKRADGSRVHEEQKDYTPKRADGSRVHEVPAIFFTVIGNIIVETEGTIGINWGRQNAQRLVPSMVVDVLLQNQVPAARVYSTQEDILEAFAWSGINLTITIFDITKVSNENDSKAWVQNKIHWLDDASIRHVYLGNHAFIQGINNSTIQTTAVEAVRHVQAALGDAGHGDIKVTLPNPIQILKGNITKPSEAELKDSIRDEFGRFLKLLQASGAHLAIELFPIDIMLWLGIDDPSFAFADGRSTHVVTDVRGAVYTNVFEFAHDAFAWAVEKAGAPDVEIVVSHIGWPTDGYSSASVANAERFYKSLLPLVASSRGTPKRPDKPINIFPKYRIDLTGQGRNIFPVNARGIMRMPQRWCMLDHEKAAGDRTKVQVHYEKACGPKGGDCTSLAPGGSCSRLDDMEKVSYAFNMNFQSHFQDEEQCWYEGLGKVVTEDPSRGTCVFPVEVVKGQQDNFKN</sequence>
<evidence type="ECO:0000256" key="5">
    <source>
        <dbReference type="ARBA" id="ARBA00023295"/>
    </source>
</evidence>
<dbReference type="OrthoDB" id="1293114at2759"/>
<dbReference type="PANTHER" id="PTHR32227">
    <property type="entry name" value="GLUCAN ENDO-1,3-BETA-GLUCOSIDASE BG1-RELATED-RELATED"/>
    <property type="match status" value="1"/>
</dbReference>
<feature type="domain" description="X8" evidence="8">
    <location>
        <begin position="798"/>
        <end position="881"/>
    </location>
</feature>
<dbReference type="InterPro" id="IPR012946">
    <property type="entry name" value="X8"/>
</dbReference>
<dbReference type="GO" id="GO:0005975">
    <property type="term" value="P:carbohydrate metabolic process"/>
    <property type="evidence" value="ECO:0007669"/>
    <property type="project" value="InterPro"/>
</dbReference>
<evidence type="ECO:0000256" key="6">
    <source>
        <dbReference type="RuleBase" id="RU004335"/>
    </source>
</evidence>
<evidence type="ECO:0000313" key="10">
    <source>
        <dbReference type="Proteomes" id="UP000325081"/>
    </source>
</evidence>
<dbReference type="EMBL" id="BKCP01000558">
    <property type="protein sequence ID" value="GER25820.1"/>
    <property type="molecule type" value="Genomic_DNA"/>
</dbReference>
<evidence type="ECO:0000256" key="1">
    <source>
        <dbReference type="ARBA" id="ARBA00008773"/>
    </source>
</evidence>
<evidence type="ECO:0000256" key="3">
    <source>
        <dbReference type="ARBA" id="ARBA00022801"/>
    </source>
</evidence>
<organism evidence="9 10">
    <name type="scientific">Striga asiatica</name>
    <name type="common">Asiatic witchweed</name>
    <name type="synonym">Buchnera asiatica</name>
    <dbReference type="NCBI Taxonomy" id="4170"/>
    <lineage>
        <taxon>Eukaryota</taxon>
        <taxon>Viridiplantae</taxon>
        <taxon>Streptophyta</taxon>
        <taxon>Embryophyta</taxon>
        <taxon>Tracheophyta</taxon>
        <taxon>Spermatophyta</taxon>
        <taxon>Magnoliopsida</taxon>
        <taxon>eudicotyledons</taxon>
        <taxon>Gunneridae</taxon>
        <taxon>Pentapetalae</taxon>
        <taxon>asterids</taxon>
        <taxon>lamiids</taxon>
        <taxon>Lamiales</taxon>
        <taxon>Orobanchaceae</taxon>
        <taxon>Buchnereae</taxon>
        <taxon>Striga</taxon>
    </lineage>
</organism>
<dbReference type="Proteomes" id="UP000325081">
    <property type="component" value="Unassembled WGS sequence"/>
</dbReference>
<comment type="caution">
    <text evidence="9">The sequence shown here is derived from an EMBL/GenBank/DDBJ whole genome shotgun (WGS) entry which is preliminary data.</text>
</comment>
<keyword evidence="2" id="KW-0732">Signal</keyword>
<feature type="domain" description="X8" evidence="8">
    <location>
        <begin position="1250"/>
        <end position="1337"/>
    </location>
</feature>
<keyword evidence="4" id="KW-1015">Disulfide bond</keyword>
<gene>
    <name evidence="9" type="ORF">STAS_01428</name>
</gene>
<name>A0A5A7NZB4_STRAF</name>
<keyword evidence="10" id="KW-1185">Reference proteome</keyword>
<dbReference type="InterPro" id="IPR000490">
    <property type="entry name" value="Glyco_hydro_17"/>
</dbReference>
<protein>
    <submittedName>
        <fullName evidence="9">Glucan endo-1 3-beta-glucosidas 3</fullName>
    </submittedName>
</protein>
<evidence type="ECO:0000256" key="4">
    <source>
        <dbReference type="ARBA" id="ARBA00023157"/>
    </source>
</evidence>
<dbReference type="SMART" id="SM00768">
    <property type="entry name" value="X8"/>
    <property type="match status" value="3"/>
</dbReference>
<dbReference type="PROSITE" id="PS51257">
    <property type="entry name" value="PROKAR_LIPOPROTEIN"/>
    <property type="match status" value="1"/>
</dbReference>
<dbReference type="InterPro" id="IPR044965">
    <property type="entry name" value="Glyco_hydro_17_plant"/>
</dbReference>
<evidence type="ECO:0000256" key="7">
    <source>
        <dbReference type="SAM" id="MobiDB-lite"/>
    </source>
</evidence>
<evidence type="ECO:0000313" key="9">
    <source>
        <dbReference type="EMBL" id="GER25820.1"/>
    </source>
</evidence>
<dbReference type="Gene3D" id="3.20.20.80">
    <property type="entry name" value="Glycosidases"/>
    <property type="match status" value="3"/>
</dbReference>
<reference evidence="10" key="1">
    <citation type="journal article" date="2019" name="Curr. Biol.">
        <title>Genome Sequence of Striga asiatica Provides Insight into the Evolution of Plant Parasitism.</title>
        <authorList>
            <person name="Yoshida S."/>
            <person name="Kim S."/>
            <person name="Wafula E.K."/>
            <person name="Tanskanen J."/>
            <person name="Kim Y.M."/>
            <person name="Honaas L."/>
            <person name="Yang Z."/>
            <person name="Spallek T."/>
            <person name="Conn C.E."/>
            <person name="Ichihashi Y."/>
            <person name="Cheong K."/>
            <person name="Cui S."/>
            <person name="Der J.P."/>
            <person name="Gundlach H."/>
            <person name="Jiao Y."/>
            <person name="Hori C."/>
            <person name="Ishida J.K."/>
            <person name="Kasahara H."/>
            <person name="Kiba T."/>
            <person name="Kim M.S."/>
            <person name="Koo N."/>
            <person name="Laohavisit A."/>
            <person name="Lee Y.H."/>
            <person name="Lumba S."/>
            <person name="McCourt P."/>
            <person name="Mortimer J.C."/>
            <person name="Mutuku J.M."/>
            <person name="Nomura T."/>
            <person name="Sasaki-Sekimoto Y."/>
            <person name="Seto Y."/>
            <person name="Wang Y."/>
            <person name="Wakatake T."/>
            <person name="Sakakibara H."/>
            <person name="Demura T."/>
            <person name="Yamaguchi S."/>
            <person name="Yoneyama K."/>
            <person name="Manabe R.I."/>
            <person name="Nelson D.C."/>
            <person name="Schulman A.H."/>
            <person name="Timko M.P."/>
            <person name="dePamphilis C.W."/>
            <person name="Choi D."/>
            <person name="Shirasu K."/>
        </authorList>
    </citation>
    <scope>NUCLEOTIDE SEQUENCE [LARGE SCALE GENOMIC DNA]</scope>
    <source>
        <strain evidence="10">cv. UVA1</strain>
    </source>
</reference>
<evidence type="ECO:0000259" key="8">
    <source>
        <dbReference type="SMART" id="SM00768"/>
    </source>
</evidence>
<feature type="compositionally biased region" description="Basic and acidic residues" evidence="7">
    <location>
        <begin position="896"/>
        <end position="915"/>
    </location>
</feature>
<dbReference type="InterPro" id="IPR017853">
    <property type="entry name" value="GH"/>
</dbReference>
<comment type="similarity">
    <text evidence="1 6">Belongs to the glycosyl hydrolase 17 family.</text>
</comment>
<dbReference type="GO" id="GO:0004553">
    <property type="term" value="F:hydrolase activity, hydrolyzing O-glycosyl compounds"/>
    <property type="evidence" value="ECO:0007669"/>
    <property type="project" value="InterPro"/>
</dbReference>
<feature type="domain" description="X8" evidence="8">
    <location>
        <begin position="373"/>
        <end position="456"/>
    </location>
</feature>
<feature type="region of interest" description="Disordered" evidence="7">
    <location>
        <begin position="892"/>
        <end position="915"/>
    </location>
</feature>
<accession>A0A5A7NZB4</accession>
<dbReference type="Pfam" id="PF00332">
    <property type="entry name" value="Glyco_hydro_17"/>
    <property type="match status" value="3"/>
</dbReference>
<dbReference type="Gene3D" id="1.20.58.1040">
    <property type="match status" value="2"/>
</dbReference>
<keyword evidence="5" id="KW-0326">Glycosidase</keyword>
<dbReference type="SUPFAM" id="SSF51445">
    <property type="entry name" value="(Trans)glycosidases"/>
    <property type="match status" value="3"/>
</dbReference>
<dbReference type="Pfam" id="PF07983">
    <property type="entry name" value="X8"/>
    <property type="match status" value="3"/>
</dbReference>
<evidence type="ECO:0000256" key="2">
    <source>
        <dbReference type="ARBA" id="ARBA00022729"/>
    </source>
</evidence>
<proteinExistence type="inferred from homology"/>